<comment type="caution">
    <text evidence="1">The sequence shown here is derived from an EMBL/GenBank/DDBJ whole genome shotgun (WGS) entry which is preliminary data.</text>
</comment>
<dbReference type="EMBL" id="JBIMSN010000025">
    <property type="protein sequence ID" value="MFH5228164.1"/>
    <property type="molecule type" value="Genomic_DNA"/>
</dbReference>
<keyword evidence="4" id="KW-1185">Reference proteome</keyword>
<evidence type="ECO:0000313" key="1">
    <source>
        <dbReference type="EMBL" id="MFH5228164.1"/>
    </source>
</evidence>
<organism evidence="1 4">
    <name type="scientific">Antrihabitans spumae</name>
    <dbReference type="NCBI Taxonomy" id="3373370"/>
    <lineage>
        <taxon>Bacteria</taxon>
        <taxon>Bacillati</taxon>
        <taxon>Actinomycetota</taxon>
        <taxon>Actinomycetes</taxon>
        <taxon>Mycobacteriales</taxon>
        <taxon>Nocardiaceae</taxon>
        <taxon>Antrihabitans</taxon>
    </lineage>
</organism>
<evidence type="ECO:0000313" key="2">
    <source>
        <dbReference type="EMBL" id="MFH5243089.1"/>
    </source>
</evidence>
<dbReference type="RefSeq" id="WP_395124807.1">
    <property type="nucleotide sequence ID" value="NZ_JBIMSN010000025.1"/>
</dbReference>
<reference evidence="3 4" key="1">
    <citation type="submission" date="2024-10" db="EMBL/GenBank/DDBJ databases">
        <authorList>
            <person name="Riesco R."/>
        </authorList>
    </citation>
    <scope>NUCLEOTIDE SEQUENCE [LARGE SCALE GENOMIC DNA]</scope>
    <source>
        <strain evidence="2 3">NCIMB 15448</strain>
        <strain evidence="1 4">NCIMB 15450</strain>
    </source>
</reference>
<evidence type="ECO:0000313" key="4">
    <source>
        <dbReference type="Proteomes" id="UP001609219"/>
    </source>
</evidence>
<accession>A0ABW7JZI7</accession>
<name>A0ABW7JZI7_9NOCA</name>
<dbReference type="InterPro" id="IPR021799">
    <property type="entry name" value="PIN-like_prokaryotic"/>
</dbReference>
<sequence length="174" mass="19271">MDTSTFTHFCRAGHEEVLERLAPQGLILIPDTVNAEVEDGREAGYDIPALATLSWVEIGVLTEDESMTQLYIKVDMPSGKSDRPGKNLGECAVLACAQHREMIAVIDDGDAREQARARNLKFITTMRIIAEAHRRLDDVDAEHLYEALIATGMRLPKTDSFVGWAYAIGWLPGD</sequence>
<gene>
    <name evidence="2" type="ORF">ACHIPV_14545</name>
    <name evidence="1" type="ORF">ACHIRB_06155</name>
</gene>
<protein>
    <recommendedName>
        <fullName evidence="5">DUF3368 domain-containing protein</fullName>
    </recommendedName>
</protein>
<dbReference type="PANTHER" id="PTHR39550:SF1">
    <property type="entry name" value="SLL0658 PROTEIN"/>
    <property type="match status" value="1"/>
</dbReference>
<dbReference type="PANTHER" id="PTHR39550">
    <property type="entry name" value="SLL0658 PROTEIN"/>
    <property type="match status" value="1"/>
</dbReference>
<dbReference type="Proteomes" id="UP001609176">
    <property type="component" value="Unassembled WGS sequence"/>
</dbReference>
<dbReference type="Proteomes" id="UP001609219">
    <property type="component" value="Unassembled WGS sequence"/>
</dbReference>
<evidence type="ECO:0008006" key="5">
    <source>
        <dbReference type="Google" id="ProtNLM"/>
    </source>
</evidence>
<dbReference type="Pfam" id="PF11848">
    <property type="entry name" value="DUF3368"/>
    <property type="match status" value="1"/>
</dbReference>
<proteinExistence type="predicted"/>
<dbReference type="EMBL" id="JBIMSP010000021">
    <property type="protein sequence ID" value="MFH5243089.1"/>
    <property type="molecule type" value="Genomic_DNA"/>
</dbReference>
<evidence type="ECO:0000313" key="3">
    <source>
        <dbReference type="Proteomes" id="UP001609176"/>
    </source>
</evidence>